<name>A0A3B1CPX1_9ZZZZ</name>
<proteinExistence type="inferred from homology"/>
<evidence type="ECO:0000256" key="3">
    <source>
        <dbReference type="ARBA" id="ARBA00022729"/>
    </source>
</evidence>
<evidence type="ECO:0000256" key="2">
    <source>
        <dbReference type="ARBA" id="ARBA00004117"/>
    </source>
</evidence>
<dbReference type="EMBL" id="UOGI01000071">
    <property type="protein sequence ID" value="VAX30362.1"/>
    <property type="molecule type" value="Genomic_DNA"/>
</dbReference>
<dbReference type="GO" id="GO:0030288">
    <property type="term" value="C:outer membrane-bounded periplasmic space"/>
    <property type="evidence" value="ECO:0007669"/>
    <property type="project" value="InterPro"/>
</dbReference>
<dbReference type="GO" id="GO:0005198">
    <property type="term" value="F:structural molecule activity"/>
    <property type="evidence" value="ECO:0007669"/>
    <property type="project" value="InterPro"/>
</dbReference>
<dbReference type="PRINTS" id="PR01010">
    <property type="entry name" value="FLGPRINGFLGI"/>
</dbReference>
<dbReference type="PANTHER" id="PTHR30381">
    <property type="entry name" value="FLAGELLAR P-RING PERIPLASMIC PROTEIN FLGI"/>
    <property type="match status" value="1"/>
</dbReference>
<evidence type="ECO:0000313" key="4">
    <source>
        <dbReference type="EMBL" id="VAX30362.1"/>
    </source>
</evidence>
<keyword evidence="3" id="KW-0732">Signal</keyword>
<dbReference type="AlphaFoldDB" id="A0A3B1CPX1"/>
<protein>
    <submittedName>
        <fullName evidence="4">Flagellar P-ring protein FlgI</fullName>
    </submittedName>
</protein>
<comment type="subcellular location">
    <subcellularLocation>
        <location evidence="2">Bacterial flagellum basal body</location>
    </subcellularLocation>
</comment>
<reference evidence="4" key="1">
    <citation type="submission" date="2018-06" db="EMBL/GenBank/DDBJ databases">
        <authorList>
            <person name="Zhirakovskaya E."/>
        </authorList>
    </citation>
    <scope>NUCLEOTIDE SEQUENCE</scope>
</reference>
<dbReference type="PANTHER" id="PTHR30381:SF0">
    <property type="entry name" value="FLAGELLAR P-RING PROTEIN"/>
    <property type="match status" value="1"/>
</dbReference>
<dbReference type="Pfam" id="PF02119">
    <property type="entry name" value="FlgI"/>
    <property type="match status" value="1"/>
</dbReference>
<gene>
    <name evidence="4" type="ORF">MNBD_NITROSPIRAE03-1490</name>
</gene>
<dbReference type="HAMAP" id="MF_00416">
    <property type="entry name" value="FlgI"/>
    <property type="match status" value="1"/>
</dbReference>
<keyword evidence="4" id="KW-0969">Cilium</keyword>
<sequence length="381" mass="40384">MLFQYSIVNSQSKGVIRDMKKIAFSAVLVLILVLPNQAVNADRIKDIASIEGVRENQLVGYGLVVGLNGSGDKGRATMQSMANMLARMGLTVNPRDIKPKDTASVMVTATLPPFPRAGNRVDALVSAMADAKDIQGGTLIMTPLKGPDGKVYGIAQGPVSIGGFAAGTGGTGVQKNHPTVGRIPNGVIIEREISRSLNSLTEVKIILHNPDFTVASNMMREINRALKNGYAAALDPSTIALKVPESYKGRIVELMRFVENINVAVDMPAKVIINERTGTVVIGENVRISPVAIAHGGLTIEISTEYQVSQPPPFSAGKTVVVPSRRVTAKEEKAHLIQVSGASLGEVVRALNAMGVTSRDLIAILQALKASGALRAELEII</sequence>
<dbReference type="GO" id="GO:0071973">
    <property type="term" value="P:bacterial-type flagellum-dependent cell motility"/>
    <property type="evidence" value="ECO:0007669"/>
    <property type="project" value="InterPro"/>
</dbReference>
<evidence type="ECO:0000256" key="1">
    <source>
        <dbReference type="ARBA" id="ARBA00002591"/>
    </source>
</evidence>
<accession>A0A3B1CPX1</accession>
<comment type="function">
    <text evidence="1">Assembles around the rod to form the L-ring and probably protects the motor/basal body from shearing forces during rotation.</text>
</comment>
<keyword evidence="4" id="KW-0966">Cell projection</keyword>
<keyword evidence="4" id="KW-0282">Flagellum</keyword>
<dbReference type="GO" id="GO:0009428">
    <property type="term" value="C:bacterial-type flagellum basal body, distal rod, P ring"/>
    <property type="evidence" value="ECO:0007669"/>
    <property type="project" value="InterPro"/>
</dbReference>
<dbReference type="InterPro" id="IPR001782">
    <property type="entry name" value="Flag_FlgI"/>
</dbReference>
<organism evidence="4">
    <name type="scientific">hydrothermal vent metagenome</name>
    <dbReference type="NCBI Taxonomy" id="652676"/>
    <lineage>
        <taxon>unclassified sequences</taxon>
        <taxon>metagenomes</taxon>
        <taxon>ecological metagenomes</taxon>
    </lineage>
</organism>
<dbReference type="NCBIfam" id="NF003676">
    <property type="entry name" value="PRK05303.1"/>
    <property type="match status" value="1"/>
</dbReference>